<evidence type="ECO:0000313" key="1">
    <source>
        <dbReference type="EMBL" id="CAI6358387.1"/>
    </source>
</evidence>
<proteinExistence type="predicted"/>
<gene>
    <name evidence="1" type="ORF">MEUPH1_LOCUS13904</name>
</gene>
<accession>A0AAV0WRB8</accession>
<organism evidence="1 2">
    <name type="scientific">Macrosiphum euphorbiae</name>
    <name type="common">potato aphid</name>
    <dbReference type="NCBI Taxonomy" id="13131"/>
    <lineage>
        <taxon>Eukaryota</taxon>
        <taxon>Metazoa</taxon>
        <taxon>Ecdysozoa</taxon>
        <taxon>Arthropoda</taxon>
        <taxon>Hexapoda</taxon>
        <taxon>Insecta</taxon>
        <taxon>Pterygota</taxon>
        <taxon>Neoptera</taxon>
        <taxon>Paraneoptera</taxon>
        <taxon>Hemiptera</taxon>
        <taxon>Sternorrhyncha</taxon>
        <taxon>Aphidomorpha</taxon>
        <taxon>Aphidoidea</taxon>
        <taxon>Aphididae</taxon>
        <taxon>Macrosiphini</taxon>
        <taxon>Macrosiphum</taxon>
    </lineage>
</organism>
<comment type="caution">
    <text evidence="1">The sequence shown here is derived from an EMBL/GenBank/DDBJ whole genome shotgun (WGS) entry which is preliminary data.</text>
</comment>
<evidence type="ECO:0000313" key="2">
    <source>
        <dbReference type="Proteomes" id="UP001160148"/>
    </source>
</evidence>
<keyword evidence="2" id="KW-1185">Reference proteome</keyword>
<dbReference type="AlphaFoldDB" id="A0AAV0WRB8"/>
<name>A0AAV0WRB8_9HEMI</name>
<reference evidence="1 2" key="1">
    <citation type="submission" date="2023-01" db="EMBL/GenBank/DDBJ databases">
        <authorList>
            <person name="Whitehead M."/>
        </authorList>
    </citation>
    <scope>NUCLEOTIDE SEQUENCE [LARGE SCALE GENOMIC DNA]</scope>
</reference>
<dbReference type="EMBL" id="CARXXK010000002">
    <property type="protein sequence ID" value="CAI6358387.1"/>
    <property type="molecule type" value="Genomic_DNA"/>
</dbReference>
<sequence>MCTFCFVTISSSEDVVRNTLTDLISESEYEEYYGIFKKNISKFKFLDGHKKQLTAAIEYSRTSVIRTNWGSRLSELMEVRIKQNNQKS</sequence>
<protein>
    <submittedName>
        <fullName evidence="1">Uncharacterized protein</fullName>
    </submittedName>
</protein>
<dbReference type="Proteomes" id="UP001160148">
    <property type="component" value="Unassembled WGS sequence"/>
</dbReference>